<evidence type="ECO:0000313" key="1">
    <source>
        <dbReference type="EMBL" id="MED6176048.1"/>
    </source>
</evidence>
<reference evidence="1 2" key="1">
    <citation type="journal article" date="2023" name="Plants (Basel)">
        <title>Bridging the Gap: Combining Genomics and Transcriptomics Approaches to Understand Stylosanthes scabra, an Orphan Legume from the Brazilian Caatinga.</title>
        <authorList>
            <person name="Ferreira-Neto J.R.C."/>
            <person name="da Silva M.D."/>
            <person name="Binneck E."/>
            <person name="de Melo N.F."/>
            <person name="da Silva R.H."/>
            <person name="de Melo A.L.T.M."/>
            <person name="Pandolfi V."/>
            <person name="Bustamante F.O."/>
            <person name="Brasileiro-Vidal A.C."/>
            <person name="Benko-Iseppon A.M."/>
        </authorList>
    </citation>
    <scope>NUCLEOTIDE SEQUENCE [LARGE SCALE GENOMIC DNA]</scope>
    <source>
        <tissue evidence="1">Leaves</tissue>
    </source>
</reference>
<proteinExistence type="predicted"/>
<keyword evidence="2" id="KW-1185">Reference proteome</keyword>
<dbReference type="EMBL" id="JASCZI010152393">
    <property type="protein sequence ID" value="MED6176048.1"/>
    <property type="molecule type" value="Genomic_DNA"/>
</dbReference>
<protein>
    <submittedName>
        <fullName evidence="1">Uncharacterized protein</fullName>
    </submittedName>
</protein>
<sequence>MDLVRRVLRNEDFEGGYRVFKESAKVNKIPGFNDMKILVEGLVKKGKKQEAKELIATVKKRFPHNVLNAWAKVEKNLNLASDDGADSVESKVDST</sequence>
<accession>A0ABU6VVS5</accession>
<dbReference type="Proteomes" id="UP001341840">
    <property type="component" value="Unassembled WGS sequence"/>
</dbReference>
<organism evidence="1 2">
    <name type="scientific">Stylosanthes scabra</name>
    <dbReference type="NCBI Taxonomy" id="79078"/>
    <lineage>
        <taxon>Eukaryota</taxon>
        <taxon>Viridiplantae</taxon>
        <taxon>Streptophyta</taxon>
        <taxon>Embryophyta</taxon>
        <taxon>Tracheophyta</taxon>
        <taxon>Spermatophyta</taxon>
        <taxon>Magnoliopsida</taxon>
        <taxon>eudicotyledons</taxon>
        <taxon>Gunneridae</taxon>
        <taxon>Pentapetalae</taxon>
        <taxon>rosids</taxon>
        <taxon>fabids</taxon>
        <taxon>Fabales</taxon>
        <taxon>Fabaceae</taxon>
        <taxon>Papilionoideae</taxon>
        <taxon>50 kb inversion clade</taxon>
        <taxon>dalbergioids sensu lato</taxon>
        <taxon>Dalbergieae</taxon>
        <taxon>Pterocarpus clade</taxon>
        <taxon>Stylosanthes</taxon>
    </lineage>
</organism>
<gene>
    <name evidence="1" type="ORF">PIB30_084205</name>
</gene>
<name>A0ABU6VVS5_9FABA</name>
<comment type="caution">
    <text evidence="1">The sequence shown here is derived from an EMBL/GenBank/DDBJ whole genome shotgun (WGS) entry which is preliminary data.</text>
</comment>
<evidence type="ECO:0000313" key="2">
    <source>
        <dbReference type="Proteomes" id="UP001341840"/>
    </source>
</evidence>